<gene>
    <name evidence="1" type="ORF">E2C01_061403</name>
</gene>
<organism evidence="1 2">
    <name type="scientific">Portunus trituberculatus</name>
    <name type="common">Swimming crab</name>
    <name type="synonym">Neptunus trituberculatus</name>
    <dbReference type="NCBI Taxonomy" id="210409"/>
    <lineage>
        <taxon>Eukaryota</taxon>
        <taxon>Metazoa</taxon>
        <taxon>Ecdysozoa</taxon>
        <taxon>Arthropoda</taxon>
        <taxon>Crustacea</taxon>
        <taxon>Multicrustacea</taxon>
        <taxon>Malacostraca</taxon>
        <taxon>Eumalacostraca</taxon>
        <taxon>Eucarida</taxon>
        <taxon>Decapoda</taxon>
        <taxon>Pleocyemata</taxon>
        <taxon>Brachyura</taxon>
        <taxon>Eubrachyura</taxon>
        <taxon>Portunoidea</taxon>
        <taxon>Portunidae</taxon>
        <taxon>Portuninae</taxon>
        <taxon>Portunus</taxon>
    </lineage>
</organism>
<name>A0A5B7HAU3_PORTR</name>
<dbReference type="AlphaFoldDB" id="A0A5B7HAU3"/>
<sequence length="93" mass="11279">MLLLTMVNTMDQWVEESTRYKGLINTLISPMGKSDHVTLEMHIQEEDGISYRDDYKGERLNYVRVDFKKLRIYFADIEWRNIMYRKTVARREI</sequence>
<proteinExistence type="predicted"/>
<dbReference type="EMBL" id="VSRR010025940">
    <property type="protein sequence ID" value="MPC67233.1"/>
    <property type="molecule type" value="Genomic_DNA"/>
</dbReference>
<evidence type="ECO:0000313" key="2">
    <source>
        <dbReference type="Proteomes" id="UP000324222"/>
    </source>
</evidence>
<evidence type="ECO:0000313" key="1">
    <source>
        <dbReference type="EMBL" id="MPC67233.1"/>
    </source>
</evidence>
<accession>A0A5B7HAU3</accession>
<comment type="caution">
    <text evidence="1">The sequence shown here is derived from an EMBL/GenBank/DDBJ whole genome shotgun (WGS) entry which is preliminary data.</text>
</comment>
<reference evidence="1 2" key="1">
    <citation type="submission" date="2019-05" db="EMBL/GenBank/DDBJ databases">
        <title>Another draft genome of Portunus trituberculatus and its Hox gene families provides insights of decapod evolution.</title>
        <authorList>
            <person name="Jeong J.-H."/>
            <person name="Song I."/>
            <person name="Kim S."/>
            <person name="Choi T."/>
            <person name="Kim D."/>
            <person name="Ryu S."/>
            <person name="Kim W."/>
        </authorList>
    </citation>
    <scope>NUCLEOTIDE SEQUENCE [LARGE SCALE GENOMIC DNA]</scope>
    <source>
        <tissue evidence="1">Muscle</tissue>
    </source>
</reference>
<dbReference type="Proteomes" id="UP000324222">
    <property type="component" value="Unassembled WGS sequence"/>
</dbReference>
<protein>
    <submittedName>
        <fullName evidence="1">Uncharacterized protein</fullName>
    </submittedName>
</protein>
<keyword evidence="2" id="KW-1185">Reference proteome</keyword>